<reference evidence="2" key="1">
    <citation type="submission" date="2022-05" db="EMBL/GenBank/DDBJ databases">
        <authorList>
            <person name="Park J.-S."/>
        </authorList>
    </citation>
    <scope>NUCLEOTIDE SEQUENCE</scope>
    <source>
        <strain evidence="2">2012CJ41-6</strain>
    </source>
</reference>
<dbReference type="RefSeq" id="WP_249713673.1">
    <property type="nucleotide sequence ID" value="NZ_JAMFMB010000065.1"/>
</dbReference>
<dbReference type="EMBL" id="JAMFMB010000065">
    <property type="protein sequence ID" value="MCL6286190.1"/>
    <property type="molecule type" value="Genomic_DNA"/>
</dbReference>
<proteinExistence type="predicted"/>
<name>A0ABT0Q8K9_9RHOB</name>
<protein>
    <recommendedName>
        <fullName evidence="1">DUF6998 domain-containing protein</fullName>
    </recommendedName>
</protein>
<dbReference type="Proteomes" id="UP001203880">
    <property type="component" value="Unassembled WGS sequence"/>
</dbReference>
<keyword evidence="3" id="KW-1185">Reference proteome</keyword>
<evidence type="ECO:0000313" key="3">
    <source>
        <dbReference type="Proteomes" id="UP001203880"/>
    </source>
</evidence>
<accession>A0ABT0Q8K9</accession>
<feature type="domain" description="DUF6998" evidence="1">
    <location>
        <begin position="66"/>
        <end position="192"/>
    </location>
</feature>
<dbReference type="Pfam" id="PF22522">
    <property type="entry name" value="DUF6998"/>
    <property type="match status" value="1"/>
</dbReference>
<organism evidence="2 3">
    <name type="scientific">Ruegeria spongiae</name>
    <dbReference type="NCBI Taxonomy" id="2942209"/>
    <lineage>
        <taxon>Bacteria</taxon>
        <taxon>Pseudomonadati</taxon>
        <taxon>Pseudomonadota</taxon>
        <taxon>Alphaproteobacteria</taxon>
        <taxon>Rhodobacterales</taxon>
        <taxon>Roseobacteraceae</taxon>
        <taxon>Ruegeria</taxon>
    </lineage>
</organism>
<comment type="caution">
    <text evidence="2">The sequence shown here is derived from an EMBL/GenBank/DDBJ whole genome shotgun (WGS) entry which is preliminary data.</text>
</comment>
<dbReference type="InterPro" id="IPR054267">
    <property type="entry name" value="DUF6998"/>
</dbReference>
<sequence length="198" mass="22482">MIGIKALFNRSQCGRFFFDIDTSHQELQNPMIHFELPSAIRELVEARDNVRDYYCQRMKEFGSDVALSFTLDGNLVGDIGEAISVELFGIRLDDTRATEGIDGVAPDGRTVQVKATGTGRGPVFRPTAIRAEHLLFFELDFKKFRGSVVFNGPEHTALKYMPPKFYEKNEQRPMTPKQIRRADEDVKEHERLPMVGGV</sequence>
<evidence type="ECO:0000313" key="2">
    <source>
        <dbReference type="EMBL" id="MCL6286190.1"/>
    </source>
</evidence>
<gene>
    <name evidence="2" type="ORF">M3P21_22105</name>
</gene>
<evidence type="ECO:0000259" key="1">
    <source>
        <dbReference type="Pfam" id="PF22522"/>
    </source>
</evidence>